<proteinExistence type="predicted"/>
<organism evidence="1 2">
    <name type="scientific">Hyalomma asiaticum</name>
    <name type="common">Tick</name>
    <dbReference type="NCBI Taxonomy" id="266040"/>
    <lineage>
        <taxon>Eukaryota</taxon>
        <taxon>Metazoa</taxon>
        <taxon>Ecdysozoa</taxon>
        <taxon>Arthropoda</taxon>
        <taxon>Chelicerata</taxon>
        <taxon>Arachnida</taxon>
        <taxon>Acari</taxon>
        <taxon>Parasitiformes</taxon>
        <taxon>Ixodida</taxon>
        <taxon>Ixodoidea</taxon>
        <taxon>Ixodidae</taxon>
        <taxon>Hyalomminae</taxon>
        <taxon>Hyalomma</taxon>
    </lineage>
</organism>
<name>A0ACB7TMK0_HYAAI</name>
<evidence type="ECO:0000313" key="1">
    <source>
        <dbReference type="EMBL" id="KAH6948260.1"/>
    </source>
</evidence>
<dbReference type="EMBL" id="CM023481">
    <property type="protein sequence ID" value="KAH6948260.1"/>
    <property type="molecule type" value="Genomic_DNA"/>
</dbReference>
<comment type="caution">
    <text evidence="1">The sequence shown here is derived from an EMBL/GenBank/DDBJ whole genome shotgun (WGS) entry which is preliminary data.</text>
</comment>
<accession>A0ACB7TMK0</accession>
<dbReference type="Proteomes" id="UP000821845">
    <property type="component" value="Chromosome 1"/>
</dbReference>
<evidence type="ECO:0000313" key="2">
    <source>
        <dbReference type="Proteomes" id="UP000821845"/>
    </source>
</evidence>
<protein>
    <submittedName>
        <fullName evidence="1">Uncharacterized protein</fullName>
    </submittedName>
</protein>
<reference evidence="1" key="1">
    <citation type="submission" date="2020-05" db="EMBL/GenBank/DDBJ databases">
        <title>Large-scale comparative analyses of tick genomes elucidate their genetic diversity and vector capacities.</title>
        <authorList>
            <person name="Jia N."/>
            <person name="Wang J."/>
            <person name="Shi W."/>
            <person name="Du L."/>
            <person name="Sun Y."/>
            <person name="Zhan W."/>
            <person name="Jiang J."/>
            <person name="Wang Q."/>
            <person name="Zhang B."/>
            <person name="Ji P."/>
            <person name="Sakyi L.B."/>
            <person name="Cui X."/>
            <person name="Yuan T."/>
            <person name="Jiang B."/>
            <person name="Yang W."/>
            <person name="Lam T.T.-Y."/>
            <person name="Chang Q."/>
            <person name="Ding S."/>
            <person name="Wang X."/>
            <person name="Zhu J."/>
            <person name="Ruan X."/>
            <person name="Zhao L."/>
            <person name="Wei J."/>
            <person name="Que T."/>
            <person name="Du C."/>
            <person name="Cheng J."/>
            <person name="Dai P."/>
            <person name="Han X."/>
            <person name="Huang E."/>
            <person name="Gao Y."/>
            <person name="Liu J."/>
            <person name="Shao H."/>
            <person name="Ye R."/>
            <person name="Li L."/>
            <person name="Wei W."/>
            <person name="Wang X."/>
            <person name="Wang C."/>
            <person name="Yang T."/>
            <person name="Huo Q."/>
            <person name="Li W."/>
            <person name="Guo W."/>
            <person name="Chen H."/>
            <person name="Zhou L."/>
            <person name="Ni X."/>
            <person name="Tian J."/>
            <person name="Zhou Y."/>
            <person name="Sheng Y."/>
            <person name="Liu T."/>
            <person name="Pan Y."/>
            <person name="Xia L."/>
            <person name="Li J."/>
            <person name="Zhao F."/>
            <person name="Cao W."/>
        </authorList>
    </citation>
    <scope>NUCLEOTIDE SEQUENCE</scope>
    <source>
        <strain evidence="1">Hyas-2018</strain>
    </source>
</reference>
<keyword evidence="2" id="KW-1185">Reference proteome</keyword>
<gene>
    <name evidence="1" type="ORF">HPB50_023311</name>
</gene>
<sequence>MGRDMSACGNTNHETAKEAARGFTYCAAQPADSMEERLGRRTMPPHHRGLTRSKAVTYWQLQSGSLPTPNPREARTVTTIPPWLAATREEQTRAIQWILSALEKQHPSESARCPLPPQHRGRRRCQKAGVAKAARRVEGIMPR</sequence>